<keyword evidence="2" id="KW-1185">Reference proteome</keyword>
<dbReference type="Proteomes" id="UP000075840">
    <property type="component" value="Unassembled WGS sequence"/>
</dbReference>
<dbReference type="VEuPathDB" id="VectorBase:AARA014430"/>
<dbReference type="EnsemblMetazoa" id="AARA014430-RA">
    <property type="protein sequence ID" value="AARA014430-PA"/>
    <property type="gene ID" value="AARA014430"/>
</dbReference>
<dbReference type="AlphaFoldDB" id="A0A182IG26"/>
<organism evidence="1 2">
    <name type="scientific">Anopheles arabiensis</name>
    <name type="common">Mosquito</name>
    <dbReference type="NCBI Taxonomy" id="7173"/>
    <lineage>
        <taxon>Eukaryota</taxon>
        <taxon>Metazoa</taxon>
        <taxon>Ecdysozoa</taxon>
        <taxon>Arthropoda</taxon>
        <taxon>Hexapoda</taxon>
        <taxon>Insecta</taxon>
        <taxon>Pterygota</taxon>
        <taxon>Neoptera</taxon>
        <taxon>Endopterygota</taxon>
        <taxon>Diptera</taxon>
        <taxon>Nematocera</taxon>
        <taxon>Culicoidea</taxon>
        <taxon>Culicidae</taxon>
        <taxon>Anophelinae</taxon>
        <taxon>Anopheles</taxon>
    </lineage>
</organism>
<proteinExistence type="predicted"/>
<dbReference type="EMBL" id="APCN01002465">
    <property type="status" value="NOT_ANNOTATED_CDS"/>
    <property type="molecule type" value="Genomic_DNA"/>
</dbReference>
<name>A0A182IG26_ANOAR</name>
<protein>
    <submittedName>
        <fullName evidence="1">Uncharacterized protein</fullName>
    </submittedName>
</protein>
<evidence type="ECO:0000313" key="2">
    <source>
        <dbReference type="Proteomes" id="UP000075840"/>
    </source>
</evidence>
<evidence type="ECO:0000313" key="1">
    <source>
        <dbReference type="EnsemblMetazoa" id="AARA014430-PA"/>
    </source>
</evidence>
<reference evidence="1" key="1">
    <citation type="submission" date="2022-08" db="UniProtKB">
        <authorList>
            <consortium name="EnsemblMetazoa"/>
        </authorList>
    </citation>
    <scope>IDENTIFICATION</scope>
    <source>
        <strain evidence="1">Dongola</strain>
    </source>
</reference>
<accession>A0A182IG26</accession>
<sequence length="67" mass="7229">MPTDRAGDLFATKMLPTTSPFSPKSGRPVTFCRMHRSDNTNAQMVPIIDRGSASLPKTPSRVGTPPT</sequence>